<feature type="compositionally biased region" description="Basic and acidic residues" evidence="1">
    <location>
        <begin position="83"/>
        <end position="102"/>
    </location>
</feature>
<reference evidence="3" key="1">
    <citation type="submission" date="2016-02" db="EMBL/GenBank/DDBJ databases">
        <title>WGS assembly of Manihot esculenta.</title>
        <authorList>
            <person name="Bredeson J.V."/>
            <person name="Prochnik S.E."/>
            <person name="Lyons J.B."/>
            <person name="Schmutz J."/>
            <person name="Grimwood J."/>
            <person name="Vrebalov J."/>
            <person name="Bart R.S."/>
            <person name="Amuge T."/>
            <person name="Ferguson M.E."/>
            <person name="Green R."/>
            <person name="Putnam N."/>
            <person name="Stites J."/>
            <person name="Rounsley S."/>
            <person name="Rokhsar D.S."/>
        </authorList>
    </citation>
    <scope>NUCLEOTIDE SEQUENCE [LARGE SCALE GENOMIC DNA]</scope>
    <source>
        <tissue evidence="3">Leaf</tissue>
    </source>
</reference>
<accession>A0A2C9UP29</accession>
<name>A0A2C9UP29_MANES</name>
<dbReference type="InterPro" id="IPR040387">
    <property type="entry name" value="RIN4/NOI4"/>
</dbReference>
<dbReference type="PANTHER" id="PTHR33159:SF6">
    <property type="entry name" value="RPM1-INTERACTING PROTEIN 4"/>
    <property type="match status" value="1"/>
</dbReference>
<protein>
    <recommendedName>
        <fullName evidence="2">RIN4 pathogenic type III effector avirulence factor Avr cleavage site domain-containing protein</fullName>
    </recommendedName>
</protein>
<evidence type="ECO:0000259" key="2">
    <source>
        <dbReference type="Pfam" id="PF05627"/>
    </source>
</evidence>
<proteinExistence type="predicted"/>
<feature type="region of interest" description="Disordered" evidence="1">
    <location>
        <begin position="29"/>
        <end position="213"/>
    </location>
</feature>
<evidence type="ECO:0000256" key="1">
    <source>
        <dbReference type="SAM" id="MobiDB-lite"/>
    </source>
</evidence>
<feature type="compositionally biased region" description="Polar residues" evidence="1">
    <location>
        <begin position="238"/>
        <end position="257"/>
    </location>
</feature>
<organism evidence="3">
    <name type="scientific">Manihot esculenta</name>
    <name type="common">Cassava</name>
    <name type="synonym">Jatropha manihot</name>
    <dbReference type="NCBI Taxonomy" id="3983"/>
    <lineage>
        <taxon>Eukaryota</taxon>
        <taxon>Viridiplantae</taxon>
        <taxon>Streptophyta</taxon>
        <taxon>Embryophyta</taxon>
        <taxon>Tracheophyta</taxon>
        <taxon>Spermatophyta</taxon>
        <taxon>Magnoliopsida</taxon>
        <taxon>eudicotyledons</taxon>
        <taxon>Gunneridae</taxon>
        <taxon>Pentapetalae</taxon>
        <taxon>rosids</taxon>
        <taxon>fabids</taxon>
        <taxon>Malpighiales</taxon>
        <taxon>Euphorbiaceae</taxon>
        <taxon>Crotonoideae</taxon>
        <taxon>Manihoteae</taxon>
        <taxon>Manihot</taxon>
    </lineage>
</organism>
<feature type="domain" description="RIN4 pathogenic type III effector avirulence factor Avr cleavage site" evidence="2">
    <location>
        <begin position="4"/>
        <end position="32"/>
    </location>
</feature>
<dbReference type="GO" id="GO:0005886">
    <property type="term" value="C:plasma membrane"/>
    <property type="evidence" value="ECO:0000318"/>
    <property type="project" value="GO_Central"/>
</dbReference>
<dbReference type="Pfam" id="PF05627">
    <property type="entry name" value="AvrRpt-cleavage"/>
    <property type="match status" value="2"/>
</dbReference>
<sequence>MVQRSHVPKFGNWESEENVPYTAYFEKARKGRGGKMINPNDPEENPDLSSDDAAPAQTPPSGGRVMEEPTGQGAVRQAHERRRSKEDGEFRQFTESPARHDNMNMVVGSEPSPSRYGGRGVSYGEAHRQTGRPSAKSVGSENSMERSPLHHKARISGRGSGAPSPAWEGKGSSESSYGTPGRSRLKPKGSESPDKGAAVPKFGEWDENNPASADGYTHIFNKVREERQIEAGKVPGTPTRSSISNARKPTPNNSSKSCCFPWGRK</sequence>
<feature type="region of interest" description="Disordered" evidence="1">
    <location>
        <begin position="227"/>
        <end position="265"/>
    </location>
</feature>
<feature type="region of interest" description="Disordered" evidence="1">
    <location>
        <begin position="1"/>
        <end position="20"/>
    </location>
</feature>
<dbReference type="PANTHER" id="PTHR33159">
    <property type="entry name" value="RPM1-INTERACTING PROTEIN 4 (RIN4) FAMILY PROTEIN"/>
    <property type="match status" value="1"/>
</dbReference>
<dbReference type="AlphaFoldDB" id="A0A2C9UP29"/>
<dbReference type="InterPro" id="IPR008700">
    <property type="entry name" value="TypeIII_avirulence_cleave"/>
</dbReference>
<feature type="domain" description="RIN4 pathogenic type III effector avirulence factor Avr cleavage site" evidence="2">
    <location>
        <begin position="195"/>
        <end position="228"/>
    </location>
</feature>
<dbReference type="STRING" id="3983.A0A2C9UP29"/>
<evidence type="ECO:0000313" key="3">
    <source>
        <dbReference type="EMBL" id="OAY32827.1"/>
    </source>
</evidence>
<dbReference type="EMBL" id="CM004399">
    <property type="protein sequence ID" value="OAY32827.1"/>
    <property type="molecule type" value="Genomic_DNA"/>
</dbReference>
<feature type="compositionally biased region" description="Acidic residues" evidence="1">
    <location>
        <begin position="41"/>
        <end position="50"/>
    </location>
</feature>
<gene>
    <name evidence="3" type="ORF">MANES_13G048800</name>
</gene>